<dbReference type="Proteomes" id="UP001159363">
    <property type="component" value="Chromosome X"/>
</dbReference>
<dbReference type="InterPro" id="IPR050863">
    <property type="entry name" value="CenT-Element_Derived"/>
</dbReference>
<gene>
    <name evidence="1" type="ORF">PR048_011514</name>
</gene>
<protein>
    <recommendedName>
        <fullName evidence="3">HTH CENPB-type domain-containing protein</fullName>
    </recommendedName>
</protein>
<reference evidence="1 2" key="1">
    <citation type="submission" date="2023-02" db="EMBL/GenBank/DDBJ databases">
        <title>LHISI_Scaffold_Assembly.</title>
        <authorList>
            <person name="Stuart O.P."/>
            <person name="Cleave R."/>
            <person name="Magrath M.J.L."/>
            <person name="Mikheyev A.S."/>
        </authorList>
    </citation>
    <scope>NUCLEOTIDE SEQUENCE [LARGE SCALE GENOMIC DNA]</scope>
    <source>
        <strain evidence="1">Daus_M_001</strain>
        <tissue evidence="1">Leg muscle</tissue>
    </source>
</reference>
<dbReference type="PANTHER" id="PTHR19303">
    <property type="entry name" value="TRANSPOSON"/>
    <property type="match status" value="1"/>
</dbReference>
<accession>A0ABQ9HLV1</accession>
<evidence type="ECO:0000313" key="2">
    <source>
        <dbReference type="Proteomes" id="UP001159363"/>
    </source>
</evidence>
<comment type="caution">
    <text evidence="1">The sequence shown here is derived from an EMBL/GenBank/DDBJ whole genome shotgun (WGS) entry which is preliminary data.</text>
</comment>
<proteinExistence type="predicted"/>
<organism evidence="1 2">
    <name type="scientific">Dryococelus australis</name>
    <dbReference type="NCBI Taxonomy" id="614101"/>
    <lineage>
        <taxon>Eukaryota</taxon>
        <taxon>Metazoa</taxon>
        <taxon>Ecdysozoa</taxon>
        <taxon>Arthropoda</taxon>
        <taxon>Hexapoda</taxon>
        <taxon>Insecta</taxon>
        <taxon>Pterygota</taxon>
        <taxon>Neoptera</taxon>
        <taxon>Polyneoptera</taxon>
        <taxon>Phasmatodea</taxon>
        <taxon>Verophasmatodea</taxon>
        <taxon>Anareolatae</taxon>
        <taxon>Phasmatidae</taxon>
        <taxon>Eurycanthinae</taxon>
        <taxon>Dryococelus</taxon>
    </lineage>
</organism>
<evidence type="ECO:0000313" key="1">
    <source>
        <dbReference type="EMBL" id="KAJ8885317.1"/>
    </source>
</evidence>
<dbReference type="PANTHER" id="PTHR19303:SF11">
    <property type="entry name" value="JERKY PROTEIN HOMOLOG"/>
    <property type="match status" value="1"/>
</dbReference>
<keyword evidence="2" id="KW-1185">Reference proteome</keyword>
<evidence type="ECO:0008006" key="3">
    <source>
        <dbReference type="Google" id="ProtNLM"/>
    </source>
</evidence>
<dbReference type="EMBL" id="JARBHB010000004">
    <property type="protein sequence ID" value="KAJ8885317.1"/>
    <property type="molecule type" value="Genomic_DNA"/>
</dbReference>
<sequence>MPPVKMKHVTLTLKKKLENCKMLERGVKVLVIKNEYSISETTVYNITKNMSRRKLLMIAKCSTQPNFKIWTVHCIHNFPQNDLKVLQYRGPIFSAKGKEFYEKLKLTVQCTSPEGWLTRFKNRHRIRKLDVSGKQKPADVEAADKFHACFTQFQVYSAYETSLLWKCLPNTTLAGGNETSTSGFKLNKEHITVLVVKLAMFGKYAKSKCLKMKHIYLLTRAQSNAWMNAEIFLVWFKTVFVPSIKENRERKEHQKTAGSCCYWTTAVLILGLNNSRTATYQSSSCHQMRQA</sequence>
<name>A0ABQ9HLV1_9NEOP</name>